<comment type="caution">
    <text evidence="1">The sequence shown here is derived from an EMBL/GenBank/DDBJ whole genome shotgun (WGS) entry which is preliminary data.</text>
</comment>
<dbReference type="Gene3D" id="3.40.50.1000">
    <property type="entry name" value="HAD superfamily/HAD-like"/>
    <property type="match status" value="1"/>
</dbReference>
<dbReference type="Proteomes" id="UP000003416">
    <property type="component" value="Unassembled WGS sequence"/>
</dbReference>
<keyword evidence="2" id="KW-1185">Reference proteome</keyword>
<evidence type="ECO:0000313" key="1">
    <source>
        <dbReference type="EMBL" id="EGF57638.1"/>
    </source>
</evidence>
<dbReference type="InterPro" id="IPR023214">
    <property type="entry name" value="HAD_sf"/>
</dbReference>
<proteinExistence type="predicted"/>
<gene>
    <name evidence="1" type="ORF">HMPREF9446_01718</name>
</gene>
<dbReference type="Gene3D" id="1.10.150.240">
    <property type="entry name" value="Putative phosphatase, domain 2"/>
    <property type="match status" value="1"/>
</dbReference>
<dbReference type="InterPro" id="IPR023198">
    <property type="entry name" value="PGP-like_dom2"/>
</dbReference>
<evidence type="ECO:0008006" key="3">
    <source>
        <dbReference type="Google" id="ProtNLM"/>
    </source>
</evidence>
<accession>F3PSI4</accession>
<dbReference type="AlphaFoldDB" id="F3PSI4"/>
<sequence>MIRNIVFDFSGVIAGINREKAVEAFISLDLEDVDVRVNGFGR</sequence>
<name>F3PSI4_9BACE</name>
<dbReference type="EMBL" id="AFBN01000028">
    <property type="protein sequence ID" value="EGF57638.1"/>
    <property type="molecule type" value="Genomic_DNA"/>
</dbReference>
<protein>
    <recommendedName>
        <fullName evidence="3">HAD family phosphatase</fullName>
    </recommendedName>
</protein>
<dbReference type="HOGENOM" id="CLU_3247223_0_0_10"/>
<reference evidence="1 2" key="1">
    <citation type="submission" date="2011-02" db="EMBL/GenBank/DDBJ databases">
        <authorList>
            <person name="Weinstock G."/>
            <person name="Sodergren E."/>
            <person name="Clifton S."/>
            <person name="Fulton L."/>
            <person name="Fulton B."/>
            <person name="Courtney L."/>
            <person name="Fronick C."/>
            <person name="Harrison M."/>
            <person name="Strong C."/>
            <person name="Farmer C."/>
            <person name="Delahaunty K."/>
            <person name="Markovic C."/>
            <person name="Hall O."/>
            <person name="Minx P."/>
            <person name="Tomlinson C."/>
            <person name="Mitreva M."/>
            <person name="Hou S."/>
            <person name="Chen J."/>
            <person name="Wollam A."/>
            <person name="Pepin K.H."/>
            <person name="Johnson M."/>
            <person name="Bhonagiri V."/>
            <person name="Zhang X."/>
            <person name="Suruliraj S."/>
            <person name="Warren W."/>
            <person name="Chinwalla A."/>
            <person name="Mardis E.R."/>
            <person name="Wilson R.K."/>
        </authorList>
    </citation>
    <scope>NUCLEOTIDE SEQUENCE [LARGE SCALE GENOMIC DNA]</scope>
    <source>
        <strain evidence="1 2">YIT 12057</strain>
    </source>
</reference>
<dbReference type="STRING" id="763034.HMPREF9446_01718"/>
<organism evidence="1 2">
    <name type="scientific">Bacteroides fluxus YIT 12057</name>
    <dbReference type="NCBI Taxonomy" id="763034"/>
    <lineage>
        <taxon>Bacteria</taxon>
        <taxon>Pseudomonadati</taxon>
        <taxon>Bacteroidota</taxon>
        <taxon>Bacteroidia</taxon>
        <taxon>Bacteroidales</taxon>
        <taxon>Bacteroidaceae</taxon>
        <taxon>Bacteroides</taxon>
    </lineage>
</organism>
<evidence type="ECO:0000313" key="2">
    <source>
        <dbReference type="Proteomes" id="UP000003416"/>
    </source>
</evidence>